<proteinExistence type="predicted"/>
<evidence type="ECO:0000313" key="1">
    <source>
        <dbReference type="EMBL" id="TWA74519.1"/>
    </source>
</evidence>
<protein>
    <submittedName>
        <fullName evidence="1">Uncharacterized protein</fullName>
    </submittedName>
</protein>
<dbReference type="Proteomes" id="UP000316083">
    <property type="component" value="Unassembled WGS sequence"/>
</dbReference>
<organism evidence="1 2">
    <name type="scientific">Azospirillum brasilense</name>
    <dbReference type="NCBI Taxonomy" id="192"/>
    <lineage>
        <taxon>Bacteria</taxon>
        <taxon>Pseudomonadati</taxon>
        <taxon>Pseudomonadota</taxon>
        <taxon>Alphaproteobacteria</taxon>
        <taxon>Rhodospirillales</taxon>
        <taxon>Azospirillaceae</taxon>
        <taxon>Azospirillum</taxon>
    </lineage>
</organism>
<comment type="caution">
    <text evidence="1">The sequence shown here is derived from an EMBL/GenBank/DDBJ whole genome shotgun (WGS) entry which is preliminary data.</text>
</comment>
<reference evidence="1 2" key="1">
    <citation type="submission" date="2019-06" db="EMBL/GenBank/DDBJ databases">
        <title>Genomic Encyclopedia of Type Strains, Phase IV (KMG-V): Genome sequencing to study the core and pangenomes of soil and plant-associated prokaryotes.</title>
        <authorList>
            <person name="Whitman W."/>
        </authorList>
    </citation>
    <scope>NUCLEOTIDE SEQUENCE [LARGE SCALE GENOMIC DNA]</scope>
    <source>
        <strain evidence="1 2">BR 11796</strain>
    </source>
</reference>
<gene>
    <name evidence="1" type="ORF">FBZ82_101535</name>
</gene>
<sequence length="538" mass="59147">MAKLRMSKETQAADGVAPDAVTAMPPLHLSLSDLPGGRDNSLKRVSDVLAPLDHGQKLQLYKMIRDGYLEDMAEPVAQMLVTMLNGRRSEHARRVWTGLFDALILRDDSLLTSGVRLAGALHLADVSAWWFALAPRLEPLVGRVQETVARLAKDQPLNEIFASTEAQVWADELRQRSLAVLARLRATPAEATAFLAEVSGFRAQMLKRHGVRQREGVARTELERMATILLAAPAWVEQPLPSLLHGDPVRLAREMVRRGDCTREGAAMFALAGLHRRDDAALAIRLFEAFPVAVAKDAIIGRLLVAAEALKATLTGSFLSKPGLLVADAVDDRDHPSAQLQHFLTWYDAVHALELDTTDRERNMVHQAFRELSNAVHEDLAPVLARRIEALTMHSVLDPLIERVRFVNEFQSQLARRGIVSSGKPWRAEDGNHVATVFRRLSSTGAAEGLRALGQLADLADMLSYPIEITALDIALAGVIEAALRQQQTFGASESRLIDRVIAVSSDERKRCRWWVAPEVVTLLDAAEKSGIAGTAKK</sequence>
<dbReference type="AlphaFoldDB" id="A0A560BPR8"/>
<name>A0A560BPR8_AZOBR</name>
<evidence type="ECO:0000313" key="2">
    <source>
        <dbReference type="Proteomes" id="UP000316083"/>
    </source>
</evidence>
<dbReference type="EMBL" id="VITF01000001">
    <property type="protein sequence ID" value="TWA74519.1"/>
    <property type="molecule type" value="Genomic_DNA"/>
</dbReference>
<accession>A0A560BPR8</accession>